<dbReference type="AlphaFoldDB" id="A0A917SVH2"/>
<dbReference type="GO" id="GO:0042910">
    <property type="term" value="F:xenobiotic transmembrane transporter activity"/>
    <property type="evidence" value="ECO:0007669"/>
    <property type="project" value="InterPro"/>
</dbReference>
<dbReference type="Pfam" id="PF01554">
    <property type="entry name" value="MatE"/>
    <property type="match status" value="2"/>
</dbReference>
<name>A0A917SVH2_9ACTN</name>
<sequence length="457" mass="44888">MDVTDTGDPGTDRPGAAVGTVSGREILRLAVPALGALLAEPTFLAVDVAIIGHLGTAALAGVGVAAVALSTVVGLAVFLAYGTTAQVARAVGAGRPGSAYESGVAGLYLAAVLGVAVAVAGVPLAPLVVSALGAHGEAAALGALYLRISLAGVPGTLVVLAATGVIRGLQDTRTPLVVAVAGAVVNTVVNVLLVLVLRLGVGGSAAGTAAVQTAMAVVLAAVVVRGARRSRTAVSPHWGRVAAVGRDGIALFVRTATLRVAILVATAVAARQGVVALAGHQVVTAVWNWLALALDALAIAAQALTGRALGAGDAPAARAATDRLVRWGCSAGAVLGACVLAGCVALPQLFSADPGVRSAVTAALVAVAVALPLGGYVFVLDGVLIGAGDGRYLAWAGVASLLAFLPAAVAVALSAPRAGTGLVWLWAAYLGVYLVARAVTLGLRYRRDGWLVLGAGR</sequence>
<feature type="transmembrane region" description="Helical" evidence="6">
    <location>
        <begin position="176"/>
        <end position="197"/>
    </location>
</feature>
<feature type="transmembrane region" description="Helical" evidence="6">
    <location>
        <begin position="57"/>
        <end position="82"/>
    </location>
</feature>
<gene>
    <name evidence="7" type="ORF">GCM10011594_21150</name>
</gene>
<dbReference type="PANTHER" id="PTHR42893">
    <property type="entry name" value="PROTEIN DETOXIFICATION 44, CHLOROPLASTIC-RELATED"/>
    <property type="match status" value="1"/>
</dbReference>
<evidence type="ECO:0000313" key="7">
    <source>
        <dbReference type="EMBL" id="GGM00859.1"/>
    </source>
</evidence>
<dbReference type="PANTHER" id="PTHR42893:SF46">
    <property type="entry name" value="PROTEIN DETOXIFICATION 44, CHLOROPLASTIC"/>
    <property type="match status" value="1"/>
</dbReference>
<keyword evidence="8" id="KW-1185">Reference proteome</keyword>
<evidence type="ECO:0000256" key="2">
    <source>
        <dbReference type="ARBA" id="ARBA00010199"/>
    </source>
</evidence>
<feature type="transmembrane region" description="Helical" evidence="6">
    <location>
        <begin position="359"/>
        <end position="380"/>
    </location>
</feature>
<keyword evidence="4 6" id="KW-1133">Transmembrane helix</keyword>
<dbReference type="Proteomes" id="UP000655208">
    <property type="component" value="Unassembled WGS sequence"/>
</dbReference>
<feature type="transmembrane region" description="Helical" evidence="6">
    <location>
        <begin position="103"/>
        <end position="124"/>
    </location>
</feature>
<evidence type="ECO:0000256" key="5">
    <source>
        <dbReference type="ARBA" id="ARBA00023136"/>
    </source>
</evidence>
<dbReference type="InterPro" id="IPR002528">
    <property type="entry name" value="MATE_fam"/>
</dbReference>
<feature type="transmembrane region" description="Helical" evidence="6">
    <location>
        <begin position="421"/>
        <end position="443"/>
    </location>
</feature>
<dbReference type="GO" id="GO:0015297">
    <property type="term" value="F:antiporter activity"/>
    <property type="evidence" value="ECO:0007669"/>
    <property type="project" value="InterPro"/>
</dbReference>
<evidence type="ECO:0000256" key="1">
    <source>
        <dbReference type="ARBA" id="ARBA00004141"/>
    </source>
</evidence>
<accession>A0A917SVH2</accession>
<dbReference type="GO" id="GO:0005886">
    <property type="term" value="C:plasma membrane"/>
    <property type="evidence" value="ECO:0007669"/>
    <property type="project" value="TreeGrafter"/>
</dbReference>
<evidence type="ECO:0000256" key="4">
    <source>
        <dbReference type="ARBA" id="ARBA00022989"/>
    </source>
</evidence>
<dbReference type="EMBL" id="BMNA01000003">
    <property type="protein sequence ID" value="GGM00859.1"/>
    <property type="molecule type" value="Genomic_DNA"/>
</dbReference>
<proteinExistence type="inferred from homology"/>
<dbReference type="InterPro" id="IPR044644">
    <property type="entry name" value="DinF-like"/>
</dbReference>
<feature type="transmembrane region" description="Helical" evidence="6">
    <location>
        <begin position="392"/>
        <end position="415"/>
    </location>
</feature>
<reference evidence="7" key="1">
    <citation type="journal article" date="2014" name="Int. J. Syst. Evol. Microbiol.">
        <title>Complete genome sequence of Corynebacterium casei LMG S-19264T (=DSM 44701T), isolated from a smear-ripened cheese.</title>
        <authorList>
            <consortium name="US DOE Joint Genome Institute (JGI-PGF)"/>
            <person name="Walter F."/>
            <person name="Albersmeier A."/>
            <person name="Kalinowski J."/>
            <person name="Ruckert C."/>
        </authorList>
    </citation>
    <scope>NUCLEOTIDE SEQUENCE</scope>
    <source>
        <strain evidence="7">CGMCC 4.7308</strain>
    </source>
</reference>
<evidence type="ECO:0000256" key="6">
    <source>
        <dbReference type="SAM" id="Phobius"/>
    </source>
</evidence>
<protein>
    <submittedName>
        <fullName evidence="7">MATE family efflux transporter</fullName>
    </submittedName>
</protein>
<dbReference type="RefSeq" id="WP_229674259.1">
    <property type="nucleotide sequence ID" value="NZ_BMNA01000003.1"/>
</dbReference>
<keyword evidence="5 6" id="KW-0472">Membrane</keyword>
<feature type="transmembrane region" description="Helical" evidence="6">
    <location>
        <begin position="209"/>
        <end position="227"/>
    </location>
</feature>
<organism evidence="7 8">
    <name type="scientific">Nakamurella endophytica</name>
    <dbReference type="NCBI Taxonomy" id="1748367"/>
    <lineage>
        <taxon>Bacteria</taxon>
        <taxon>Bacillati</taxon>
        <taxon>Actinomycetota</taxon>
        <taxon>Actinomycetes</taxon>
        <taxon>Nakamurellales</taxon>
        <taxon>Nakamurellaceae</taxon>
        <taxon>Nakamurella</taxon>
    </lineage>
</organism>
<keyword evidence="3 6" id="KW-0812">Transmembrane</keyword>
<feature type="transmembrane region" description="Helical" evidence="6">
    <location>
        <begin position="144"/>
        <end position="169"/>
    </location>
</feature>
<comment type="caution">
    <text evidence="7">The sequence shown here is derived from an EMBL/GenBank/DDBJ whole genome shotgun (WGS) entry which is preliminary data.</text>
</comment>
<reference evidence="7" key="2">
    <citation type="submission" date="2020-09" db="EMBL/GenBank/DDBJ databases">
        <authorList>
            <person name="Sun Q."/>
            <person name="Zhou Y."/>
        </authorList>
    </citation>
    <scope>NUCLEOTIDE SEQUENCE</scope>
    <source>
        <strain evidence="7">CGMCC 4.7308</strain>
    </source>
</reference>
<dbReference type="NCBIfam" id="TIGR00797">
    <property type="entry name" value="matE"/>
    <property type="match status" value="1"/>
</dbReference>
<evidence type="ECO:0000256" key="3">
    <source>
        <dbReference type="ARBA" id="ARBA00022692"/>
    </source>
</evidence>
<evidence type="ECO:0000313" key="8">
    <source>
        <dbReference type="Proteomes" id="UP000655208"/>
    </source>
</evidence>
<comment type="similarity">
    <text evidence="2">Belongs to the multi antimicrobial extrusion (MATE) (TC 2.A.66.1) family.</text>
</comment>
<comment type="subcellular location">
    <subcellularLocation>
        <location evidence="1">Membrane</location>
        <topology evidence="1">Multi-pass membrane protein</topology>
    </subcellularLocation>
</comment>
<feature type="transmembrane region" description="Helical" evidence="6">
    <location>
        <begin position="324"/>
        <end position="347"/>
    </location>
</feature>